<dbReference type="EMBL" id="BDGG01000016">
    <property type="protein sequence ID" value="GAV07843.1"/>
    <property type="molecule type" value="Genomic_DNA"/>
</dbReference>
<evidence type="ECO:0000313" key="2">
    <source>
        <dbReference type="Proteomes" id="UP000186922"/>
    </source>
</evidence>
<dbReference type="Proteomes" id="UP000186922">
    <property type="component" value="Unassembled WGS sequence"/>
</dbReference>
<dbReference type="AlphaFoldDB" id="A0A1D1W4Y1"/>
<accession>A0A1D1W4Y1</accession>
<proteinExistence type="predicted"/>
<reference evidence="1 2" key="1">
    <citation type="journal article" date="2016" name="Nat. Commun.">
        <title>Extremotolerant tardigrade genome and improved radiotolerance of human cultured cells by tardigrade-unique protein.</title>
        <authorList>
            <person name="Hashimoto T."/>
            <person name="Horikawa D.D."/>
            <person name="Saito Y."/>
            <person name="Kuwahara H."/>
            <person name="Kozuka-Hata H."/>
            <person name="Shin-I T."/>
            <person name="Minakuchi Y."/>
            <person name="Ohishi K."/>
            <person name="Motoyama A."/>
            <person name="Aizu T."/>
            <person name="Enomoto A."/>
            <person name="Kondo K."/>
            <person name="Tanaka S."/>
            <person name="Hara Y."/>
            <person name="Koshikawa S."/>
            <person name="Sagara H."/>
            <person name="Miura T."/>
            <person name="Yokobori S."/>
            <person name="Miyagawa K."/>
            <person name="Suzuki Y."/>
            <person name="Kubo T."/>
            <person name="Oyama M."/>
            <person name="Kohara Y."/>
            <person name="Fujiyama A."/>
            <person name="Arakawa K."/>
            <person name="Katayama T."/>
            <person name="Toyoda A."/>
            <person name="Kunieda T."/>
        </authorList>
    </citation>
    <scope>NUCLEOTIDE SEQUENCE [LARGE SCALE GENOMIC DNA]</scope>
    <source>
        <strain evidence="1 2">YOKOZUNA-1</strain>
    </source>
</reference>
<organism evidence="1 2">
    <name type="scientific">Ramazzottius varieornatus</name>
    <name type="common">Water bear</name>
    <name type="synonym">Tardigrade</name>
    <dbReference type="NCBI Taxonomy" id="947166"/>
    <lineage>
        <taxon>Eukaryota</taxon>
        <taxon>Metazoa</taxon>
        <taxon>Ecdysozoa</taxon>
        <taxon>Tardigrada</taxon>
        <taxon>Eutardigrada</taxon>
        <taxon>Parachela</taxon>
        <taxon>Hypsibioidea</taxon>
        <taxon>Ramazzottiidae</taxon>
        <taxon>Ramazzottius</taxon>
    </lineage>
</organism>
<evidence type="ECO:0000313" key="1">
    <source>
        <dbReference type="EMBL" id="GAV07843.1"/>
    </source>
</evidence>
<name>A0A1D1W4Y1_RAMVA</name>
<protein>
    <submittedName>
        <fullName evidence="1">Uncharacterized protein</fullName>
    </submittedName>
</protein>
<gene>
    <name evidence="1" type="primary">RvY_17630-1</name>
    <name evidence="1" type="synonym">RvY_17630.1</name>
    <name evidence="1" type="ORF">RvY_17630</name>
</gene>
<sequence length="86" mass="9204">MSLLQTRWTAVKSGKSSSAFFCFKKAFTSSAVPGPCSCWPFSISVCSSSMDLLGCAAKAAATLRLRPPYDVVITSAIPQLSRKVPR</sequence>
<comment type="caution">
    <text evidence="1">The sequence shown here is derived from an EMBL/GenBank/DDBJ whole genome shotgun (WGS) entry which is preliminary data.</text>
</comment>
<keyword evidence="2" id="KW-1185">Reference proteome</keyword>